<dbReference type="InterPro" id="IPR024775">
    <property type="entry name" value="DinB-like"/>
</dbReference>
<feature type="domain" description="DinB-like" evidence="5">
    <location>
        <begin position="18"/>
        <end position="120"/>
    </location>
</feature>
<evidence type="ECO:0000313" key="6">
    <source>
        <dbReference type="EMBL" id="ETW97268.1"/>
    </source>
</evidence>
<evidence type="ECO:0000313" key="7">
    <source>
        <dbReference type="Proteomes" id="UP000019141"/>
    </source>
</evidence>
<dbReference type="InterPro" id="IPR005532">
    <property type="entry name" value="SUMF_dom"/>
</dbReference>
<protein>
    <recommendedName>
        <fullName evidence="8">Sulfatase-modifying factor enzyme domain-containing protein</fullName>
    </recommendedName>
</protein>
<dbReference type="SUPFAM" id="SSF109854">
    <property type="entry name" value="DinB/YfiT-like putative metalloenzymes"/>
    <property type="match status" value="1"/>
</dbReference>
<evidence type="ECO:0000259" key="5">
    <source>
        <dbReference type="Pfam" id="PF12867"/>
    </source>
</evidence>
<keyword evidence="7" id="KW-1185">Reference proteome</keyword>
<dbReference type="NCBIfam" id="TIGR04373">
    <property type="entry name" value="egtB_X_signatur"/>
    <property type="match status" value="1"/>
</dbReference>
<dbReference type="AlphaFoldDB" id="W4LGQ9"/>
<accession>W4LGQ9</accession>
<dbReference type="PANTHER" id="PTHR23150">
    <property type="entry name" value="SULFATASE MODIFYING FACTOR 1, 2"/>
    <property type="match status" value="1"/>
</dbReference>
<evidence type="ECO:0000259" key="4">
    <source>
        <dbReference type="Pfam" id="PF03781"/>
    </source>
</evidence>
<comment type="pathway">
    <text evidence="3">Amino-acid biosynthesis; ergothioneine biosynthesis.</text>
</comment>
<evidence type="ECO:0008006" key="8">
    <source>
        <dbReference type="Google" id="ProtNLM"/>
    </source>
</evidence>
<dbReference type="InterPro" id="IPR042095">
    <property type="entry name" value="SUMF_sf"/>
</dbReference>
<evidence type="ECO:0000256" key="3">
    <source>
        <dbReference type="ARBA" id="ARBA00037882"/>
    </source>
</evidence>
<dbReference type="HOGENOM" id="CLU_012431_9_2_7"/>
<keyword evidence="1" id="KW-0560">Oxidoreductase</keyword>
<dbReference type="InterPro" id="IPR030809">
    <property type="entry name" value="EgtB_signatur"/>
</dbReference>
<evidence type="ECO:0000256" key="2">
    <source>
        <dbReference type="ARBA" id="ARBA00023004"/>
    </source>
</evidence>
<gene>
    <name evidence="6" type="ORF">ETSY1_23340</name>
</gene>
<dbReference type="InterPro" id="IPR051043">
    <property type="entry name" value="Sulfatase_Mod_Factor_Kinase"/>
</dbReference>
<dbReference type="PANTHER" id="PTHR23150:SF36">
    <property type="entry name" value="HERCYNINE OXYGENASE"/>
    <property type="match status" value="1"/>
</dbReference>
<comment type="caution">
    <text evidence="6">The sequence shown here is derived from an EMBL/GenBank/DDBJ whole genome shotgun (WGS) entry which is preliminary data.</text>
</comment>
<keyword evidence="2" id="KW-0408">Iron</keyword>
<dbReference type="PATRIC" id="fig|1429438.4.peg.4491"/>
<dbReference type="NCBIfam" id="NF041186">
    <property type="entry name" value="SenA"/>
    <property type="match status" value="1"/>
</dbReference>
<dbReference type="InterPro" id="IPR034660">
    <property type="entry name" value="DinB/YfiT-like"/>
</dbReference>
<evidence type="ECO:0000256" key="1">
    <source>
        <dbReference type="ARBA" id="ARBA00023002"/>
    </source>
</evidence>
<feature type="domain" description="Sulfatase-modifying factor enzyme-like" evidence="4">
    <location>
        <begin position="171"/>
        <end position="432"/>
    </location>
</feature>
<reference evidence="6 7" key="1">
    <citation type="journal article" date="2014" name="Nature">
        <title>An environmental bacterial taxon with a large and distinct metabolic repertoire.</title>
        <authorList>
            <person name="Wilson M.C."/>
            <person name="Mori T."/>
            <person name="Ruckert C."/>
            <person name="Uria A.R."/>
            <person name="Helf M.J."/>
            <person name="Takada K."/>
            <person name="Gernert C."/>
            <person name="Steffens U.A."/>
            <person name="Heycke N."/>
            <person name="Schmitt S."/>
            <person name="Rinke C."/>
            <person name="Helfrich E.J."/>
            <person name="Brachmann A.O."/>
            <person name="Gurgui C."/>
            <person name="Wakimoto T."/>
            <person name="Kracht M."/>
            <person name="Crusemann M."/>
            <person name="Hentschel U."/>
            <person name="Abe I."/>
            <person name="Matsunaga S."/>
            <person name="Kalinowski J."/>
            <person name="Takeyama H."/>
            <person name="Piel J."/>
        </authorList>
    </citation>
    <scope>NUCLEOTIDE SEQUENCE [LARGE SCALE GENOMIC DNA]</scope>
    <source>
        <strain evidence="7">TSY1</strain>
    </source>
</reference>
<organism evidence="6 7">
    <name type="scientific">Entotheonella factor</name>
    <dbReference type="NCBI Taxonomy" id="1429438"/>
    <lineage>
        <taxon>Bacteria</taxon>
        <taxon>Pseudomonadati</taxon>
        <taxon>Nitrospinota/Tectimicrobiota group</taxon>
        <taxon>Candidatus Tectimicrobiota</taxon>
        <taxon>Candidatus Entotheonellia</taxon>
        <taxon>Candidatus Entotheonellales</taxon>
        <taxon>Candidatus Entotheonellaceae</taxon>
        <taxon>Candidatus Entotheonella</taxon>
    </lineage>
</organism>
<name>W4LGQ9_ENTF1</name>
<dbReference type="Gene3D" id="3.90.1580.10">
    <property type="entry name" value="paralog of FGE (formylglycine-generating enzyme)"/>
    <property type="match status" value="1"/>
</dbReference>
<dbReference type="Proteomes" id="UP000019141">
    <property type="component" value="Unassembled WGS sequence"/>
</dbReference>
<dbReference type="Pfam" id="PF03781">
    <property type="entry name" value="FGE-sulfatase"/>
    <property type="match status" value="1"/>
</dbReference>
<dbReference type="Pfam" id="PF12867">
    <property type="entry name" value="DinB_2"/>
    <property type="match status" value="1"/>
</dbReference>
<dbReference type="InterPro" id="IPR016187">
    <property type="entry name" value="CTDL_fold"/>
</dbReference>
<proteinExistence type="predicted"/>
<dbReference type="Gene3D" id="1.20.120.450">
    <property type="entry name" value="dinb family like domain"/>
    <property type="match status" value="1"/>
</dbReference>
<dbReference type="EMBL" id="AZHW01000685">
    <property type="protein sequence ID" value="ETW97268.1"/>
    <property type="molecule type" value="Genomic_DNA"/>
</dbReference>
<dbReference type="SUPFAM" id="SSF56436">
    <property type="entry name" value="C-type lectin-like"/>
    <property type="match status" value="1"/>
</dbReference>
<sequence length="435" mass="49825">MNVATPLPASQLIDYAVDVRSRTLELIADLNDDQLMGPQLKIVNPPLWEIGHMAWFQEHWILRHHLQRPPLRADADSLYNSSLVHHDTRWSLPLPSRQGTLDYMQQVLDNVIDQLQTYEPGAEDTYFSLLATFHEDMHTEALTYTRQTHGYTAPELMIDRMATPGTGDPLPGDVEIPGGTYLLGSPLSLPFVFDNEKWAHTVEVPPFAMARAPVTNDEFASFVDAQGYQRQEFWSPAGWAWRQQSGAEHPVYWQYDGGWCRRHFDQLVPLEPYCPIIHVNWYEAEAYCRWAGRRLPTEAEWELAASAEPTADGQGITSHKRRYPWGETPPTPAHANMAWQAMGCIPVNALPQSDSAFGCRQMIGNVWEWTSTDFGPYPGFSADPYQDYSEPWFTGHKVLRGGCWTTRRRLIRNSWRNFYPLDRRDVLAGFRTCAQ</sequence>